<evidence type="ECO:0000313" key="4">
    <source>
        <dbReference type="Proteomes" id="UP000274756"/>
    </source>
</evidence>
<feature type="transmembrane region" description="Helical" evidence="1">
    <location>
        <begin position="37"/>
        <end position="59"/>
    </location>
</feature>
<dbReference type="EMBL" id="UYYG01000133">
    <property type="protein sequence ID" value="VDN53458.1"/>
    <property type="molecule type" value="Genomic_DNA"/>
</dbReference>
<gene>
    <name evidence="2" type="ORF">DME_LOCUS3431</name>
</gene>
<keyword evidence="1" id="KW-1133">Transmembrane helix</keyword>
<dbReference type="Proteomes" id="UP000038040">
    <property type="component" value="Unplaced"/>
</dbReference>
<protein>
    <submittedName>
        <fullName evidence="5">t-SNARE coiled-coil homology domain-containing protein</fullName>
    </submittedName>
</protein>
<sequence length="66" mass="7568">METIWQEISQEEELAEQLDDEIGKATLLIQNELSEFAIHWCMIIDGTSVLILLIVLIIVKLNCQLI</sequence>
<reference evidence="2 4" key="2">
    <citation type="submission" date="2018-11" db="EMBL/GenBank/DDBJ databases">
        <authorList>
            <consortium name="Pathogen Informatics"/>
        </authorList>
    </citation>
    <scope>NUCLEOTIDE SEQUENCE [LARGE SCALE GENOMIC DNA]</scope>
</reference>
<reference evidence="5" key="1">
    <citation type="submission" date="2017-02" db="UniProtKB">
        <authorList>
            <consortium name="WormBaseParasite"/>
        </authorList>
    </citation>
    <scope>IDENTIFICATION</scope>
</reference>
<proteinExistence type="predicted"/>
<name>A0A0N4UPD8_DRAME</name>
<keyword evidence="1" id="KW-0812">Transmembrane</keyword>
<keyword evidence="4" id="KW-1185">Reference proteome</keyword>
<dbReference type="AlphaFoldDB" id="A0A0N4UPD8"/>
<evidence type="ECO:0000313" key="3">
    <source>
        <dbReference type="Proteomes" id="UP000038040"/>
    </source>
</evidence>
<organism evidence="3 5">
    <name type="scientific">Dracunculus medinensis</name>
    <name type="common">Guinea worm</name>
    <dbReference type="NCBI Taxonomy" id="318479"/>
    <lineage>
        <taxon>Eukaryota</taxon>
        <taxon>Metazoa</taxon>
        <taxon>Ecdysozoa</taxon>
        <taxon>Nematoda</taxon>
        <taxon>Chromadorea</taxon>
        <taxon>Rhabditida</taxon>
        <taxon>Spirurina</taxon>
        <taxon>Dracunculoidea</taxon>
        <taxon>Dracunculidae</taxon>
        <taxon>Dracunculus</taxon>
    </lineage>
</organism>
<dbReference type="WBParaSite" id="DME_0000981801-mRNA-1">
    <property type="protein sequence ID" value="DME_0000981801-mRNA-1"/>
    <property type="gene ID" value="DME_0000981801"/>
</dbReference>
<evidence type="ECO:0000313" key="5">
    <source>
        <dbReference type="WBParaSite" id="DME_0000981801-mRNA-1"/>
    </source>
</evidence>
<dbReference type="Proteomes" id="UP000274756">
    <property type="component" value="Unassembled WGS sequence"/>
</dbReference>
<keyword evidence="1" id="KW-0472">Membrane</keyword>
<evidence type="ECO:0000313" key="2">
    <source>
        <dbReference type="EMBL" id="VDN53458.1"/>
    </source>
</evidence>
<accession>A0A0N4UPD8</accession>
<evidence type="ECO:0000256" key="1">
    <source>
        <dbReference type="SAM" id="Phobius"/>
    </source>
</evidence>